<evidence type="ECO:0000259" key="1">
    <source>
        <dbReference type="PROSITE" id="PS50853"/>
    </source>
</evidence>
<evidence type="ECO:0000313" key="2">
    <source>
        <dbReference type="EMBL" id="SKC10869.1"/>
    </source>
</evidence>
<dbReference type="OrthoDB" id="9792152at2"/>
<dbReference type="Proteomes" id="UP000190150">
    <property type="component" value="Unassembled WGS sequence"/>
</dbReference>
<feature type="domain" description="Fibronectin type-III" evidence="1">
    <location>
        <begin position="122"/>
        <end position="212"/>
    </location>
</feature>
<dbReference type="Gene3D" id="2.60.40.10">
    <property type="entry name" value="Immunoglobulins"/>
    <property type="match status" value="1"/>
</dbReference>
<organism evidence="2 3">
    <name type="scientific">Sphingobacterium nematocida</name>
    <dbReference type="NCBI Taxonomy" id="1513896"/>
    <lineage>
        <taxon>Bacteria</taxon>
        <taxon>Pseudomonadati</taxon>
        <taxon>Bacteroidota</taxon>
        <taxon>Sphingobacteriia</taxon>
        <taxon>Sphingobacteriales</taxon>
        <taxon>Sphingobacteriaceae</taxon>
        <taxon>Sphingobacterium</taxon>
    </lineage>
</organism>
<dbReference type="AlphaFoldDB" id="A0A1T5GR74"/>
<dbReference type="RefSeq" id="WP_079645908.1">
    <property type="nucleotide sequence ID" value="NZ_FUZF01000031.1"/>
</dbReference>
<name>A0A1T5GR74_9SPHI</name>
<dbReference type="InterPro" id="IPR013783">
    <property type="entry name" value="Ig-like_fold"/>
</dbReference>
<dbReference type="InterPro" id="IPR036116">
    <property type="entry name" value="FN3_sf"/>
</dbReference>
<dbReference type="Pfam" id="PF00041">
    <property type="entry name" value="fn3"/>
    <property type="match status" value="1"/>
</dbReference>
<dbReference type="SUPFAM" id="SSF49265">
    <property type="entry name" value="Fibronectin type III"/>
    <property type="match status" value="1"/>
</dbReference>
<dbReference type="PROSITE" id="PS50853">
    <property type="entry name" value="FN3"/>
    <property type="match status" value="1"/>
</dbReference>
<protein>
    <submittedName>
        <fullName evidence="2">Fibronectin type III domain-containing protein</fullName>
    </submittedName>
</protein>
<dbReference type="CDD" id="cd00063">
    <property type="entry name" value="FN3"/>
    <property type="match status" value="1"/>
</dbReference>
<proteinExistence type="predicted"/>
<keyword evidence="3" id="KW-1185">Reference proteome</keyword>
<dbReference type="InterPro" id="IPR003961">
    <property type="entry name" value="FN3_dom"/>
</dbReference>
<sequence>MRKEKVISNYKTLSDYELSTLAGRVLKAMQEATTQASFPNPNPDVTDLETIVNDYITKHEIASRRGSALEISLKNESRDALLFALKNLAHHVNEVADGQLSMLLSTGLVLASKPSSSEAPLVTTRIQLRDGRVSGQMRLDFTALKRVWEYEVEVGREDATNTVEWYRTFNTTSSRSNVLSDMVPGIKYYVRLRARNSKGYGDWSEAVSLIAR</sequence>
<reference evidence="3" key="1">
    <citation type="submission" date="2017-02" db="EMBL/GenBank/DDBJ databases">
        <authorList>
            <person name="Varghese N."/>
            <person name="Submissions S."/>
        </authorList>
    </citation>
    <scope>NUCLEOTIDE SEQUENCE [LARGE SCALE GENOMIC DNA]</scope>
    <source>
        <strain evidence="3">DSM 24091</strain>
    </source>
</reference>
<gene>
    <name evidence="2" type="ORF">SAMN05660841_04287</name>
</gene>
<dbReference type="EMBL" id="FUZF01000031">
    <property type="protein sequence ID" value="SKC10869.1"/>
    <property type="molecule type" value="Genomic_DNA"/>
</dbReference>
<accession>A0A1T5GR74</accession>
<dbReference type="STRING" id="1513896.SAMN05660841_04287"/>
<evidence type="ECO:0000313" key="3">
    <source>
        <dbReference type="Proteomes" id="UP000190150"/>
    </source>
</evidence>